<dbReference type="Proteomes" id="UP000265366">
    <property type="component" value="Unassembled WGS sequence"/>
</dbReference>
<dbReference type="PANTHER" id="PTHR32552:SF81">
    <property type="entry name" value="TONB-DEPENDENT OUTER MEMBRANE RECEPTOR"/>
    <property type="match status" value="1"/>
</dbReference>
<protein>
    <submittedName>
        <fullName evidence="16">TonB-dependent receptor</fullName>
    </submittedName>
</protein>
<sequence length="838" mass="90144">MGDSKYLWTTCAALAVLAIPAHAQDNSGSDREDAQQRSSAPGTIIVTANKREQAANDVGLTIQAASAETLADRGISGPDDLAKLVPGFTFTQSLYSTPVYTLRGIGLYDATFGAAPSVSIYSDEIPRNVPTMSDGLDLDIERLEVLKGPQGTLFGQSSTGGAINYVIGKPTSTFEAGASASYERFDRFELEGFVSGPLSDTLKGRLAVKGVTGGAWQRSLSRPNDENGTERKLAGRLTLDFEPTPAVRLRFMATGALDKSDPLAPQYAGTIFNIYGSQAELDASGNPYGYVDATRYQQLTDPTSPGYDASFLGRRAVFEGRLASSDPEVAAGANAALGTPISDNARDGEWTPGLLSKSDNNYYQLALRGDFDVSDTITLTSITALAEKNLDYNQDLDGTTARVVDVPLDGYVKTFNQELRIAGNSDQVNWIVGASYDNIETEQNNFFYLGAYSGNADLISITLNNFSSKQKSYSAFGNVEWEVMPDLRLQGGIRYTRNELNASYCYNDPAIDTGQGAATLFGSGLNSVPITINPGECFPTSGDILLGTAASTIDPVLTGFDEDNVSFRLGANYQFSGGTLIYATVSQGYKAGIYSAIGASRTNQYTPATQEKVVAYEAGFKAPLGQGRYQLNAAGFYYDYSDKQVRGRVQDTVFGLLEKLLNVPSSYIWGLEGEFTGEPVDGLNFSTSATYLQSKVTGNYSQTPDGLAVYNAAGFTGDFSGSKLPYTPEFSANADIQYRASLGGDIDGFIGGTVVYTGKQNATFETSVLQADDFVIDDYTTLDLRAGIASQNDRWRVSVFGRNVTDESYVTAVSTFLDTLIRYRGRPATYGISFDFKY</sequence>
<keyword evidence="6" id="KW-0408">Iron</keyword>
<organism evidence="16 17">
    <name type="scientific">Aurantiacibacter xanthus</name>
    <dbReference type="NCBI Taxonomy" id="1784712"/>
    <lineage>
        <taxon>Bacteria</taxon>
        <taxon>Pseudomonadati</taxon>
        <taxon>Pseudomonadota</taxon>
        <taxon>Alphaproteobacteria</taxon>
        <taxon>Sphingomonadales</taxon>
        <taxon>Erythrobacteraceae</taxon>
        <taxon>Aurantiacibacter</taxon>
    </lineage>
</organism>
<dbReference type="InterPro" id="IPR000531">
    <property type="entry name" value="Beta-barrel_TonB"/>
</dbReference>
<evidence type="ECO:0000256" key="11">
    <source>
        <dbReference type="PROSITE-ProRule" id="PRU01360"/>
    </source>
</evidence>
<dbReference type="SUPFAM" id="SSF56935">
    <property type="entry name" value="Porins"/>
    <property type="match status" value="1"/>
</dbReference>
<dbReference type="PANTHER" id="PTHR32552">
    <property type="entry name" value="FERRICHROME IRON RECEPTOR-RELATED"/>
    <property type="match status" value="1"/>
</dbReference>
<accession>A0A3A1P0A4</accession>
<evidence type="ECO:0000259" key="14">
    <source>
        <dbReference type="Pfam" id="PF00593"/>
    </source>
</evidence>
<comment type="subcellular location">
    <subcellularLocation>
        <location evidence="1 11">Cell outer membrane</location>
        <topology evidence="1 11">Multi-pass membrane protein</topology>
    </subcellularLocation>
</comment>
<dbReference type="InterPro" id="IPR036942">
    <property type="entry name" value="Beta-barrel_TonB_sf"/>
</dbReference>
<dbReference type="Pfam" id="PF00593">
    <property type="entry name" value="TonB_dep_Rec_b-barrel"/>
    <property type="match status" value="1"/>
</dbReference>
<dbReference type="GO" id="GO:0006826">
    <property type="term" value="P:iron ion transport"/>
    <property type="evidence" value="ECO:0007669"/>
    <property type="project" value="UniProtKB-KW"/>
</dbReference>
<evidence type="ECO:0000256" key="10">
    <source>
        <dbReference type="ARBA" id="ARBA00023237"/>
    </source>
</evidence>
<dbReference type="EMBL" id="QXFM01000126">
    <property type="protein sequence ID" value="RIV81964.1"/>
    <property type="molecule type" value="Genomic_DNA"/>
</dbReference>
<dbReference type="AlphaFoldDB" id="A0A3A1P0A4"/>
<dbReference type="RefSeq" id="WP_119593989.1">
    <property type="nucleotide sequence ID" value="NZ_QXFM01000126.1"/>
</dbReference>
<evidence type="ECO:0000256" key="7">
    <source>
        <dbReference type="ARBA" id="ARBA00023065"/>
    </source>
</evidence>
<evidence type="ECO:0000256" key="13">
    <source>
        <dbReference type="SAM" id="SignalP"/>
    </source>
</evidence>
<dbReference type="Gene3D" id="2.40.170.20">
    <property type="entry name" value="TonB-dependent receptor, beta-barrel domain"/>
    <property type="match status" value="2"/>
</dbReference>
<feature type="domain" description="TonB-dependent receptor plug" evidence="15">
    <location>
        <begin position="57"/>
        <end position="162"/>
    </location>
</feature>
<evidence type="ECO:0000256" key="8">
    <source>
        <dbReference type="ARBA" id="ARBA00023077"/>
    </source>
</evidence>
<keyword evidence="4" id="KW-0410">Iron transport</keyword>
<gene>
    <name evidence="16" type="ORF">D2V17_16360</name>
</gene>
<keyword evidence="17" id="KW-1185">Reference proteome</keyword>
<feature type="domain" description="TonB-dependent receptor-like beta-barrel" evidence="14">
    <location>
        <begin position="303"/>
        <end position="804"/>
    </location>
</feature>
<feature type="chain" id="PRO_5017223250" evidence="13">
    <location>
        <begin position="24"/>
        <end position="838"/>
    </location>
</feature>
<evidence type="ECO:0000256" key="2">
    <source>
        <dbReference type="ARBA" id="ARBA00022448"/>
    </source>
</evidence>
<reference evidence="16 17" key="1">
    <citation type="submission" date="2018-08" db="EMBL/GenBank/DDBJ databases">
        <title>Erythrobacter zhengii sp.nov., a bacterium isolated from deep-sea sediment.</title>
        <authorList>
            <person name="Fang C."/>
            <person name="Wu Y.-H."/>
            <person name="Sun C."/>
            <person name="Wang H."/>
            <person name="Cheng H."/>
            <person name="Meng F.-X."/>
            <person name="Wang C.-S."/>
            <person name="Xu X.-W."/>
        </authorList>
    </citation>
    <scope>NUCLEOTIDE SEQUENCE [LARGE SCALE GENOMIC DNA]</scope>
    <source>
        <strain evidence="16 17">CCTCC AB 2015396</strain>
    </source>
</reference>
<evidence type="ECO:0000256" key="6">
    <source>
        <dbReference type="ARBA" id="ARBA00023004"/>
    </source>
</evidence>
<name>A0A3A1P0A4_9SPHN</name>
<dbReference type="InterPro" id="IPR012910">
    <property type="entry name" value="Plug_dom"/>
</dbReference>
<keyword evidence="3 11" id="KW-1134">Transmembrane beta strand</keyword>
<dbReference type="OrthoDB" id="9760333at2"/>
<keyword evidence="2 11" id="KW-0813">Transport</keyword>
<dbReference type="PROSITE" id="PS52016">
    <property type="entry name" value="TONB_DEPENDENT_REC_3"/>
    <property type="match status" value="1"/>
</dbReference>
<dbReference type="Pfam" id="PF07715">
    <property type="entry name" value="Plug"/>
    <property type="match status" value="1"/>
</dbReference>
<keyword evidence="13" id="KW-0732">Signal</keyword>
<keyword evidence="16" id="KW-0675">Receptor</keyword>
<evidence type="ECO:0000313" key="16">
    <source>
        <dbReference type="EMBL" id="RIV81964.1"/>
    </source>
</evidence>
<proteinExistence type="inferred from homology"/>
<evidence type="ECO:0000256" key="4">
    <source>
        <dbReference type="ARBA" id="ARBA00022496"/>
    </source>
</evidence>
<evidence type="ECO:0000256" key="9">
    <source>
        <dbReference type="ARBA" id="ARBA00023136"/>
    </source>
</evidence>
<evidence type="ECO:0000256" key="1">
    <source>
        <dbReference type="ARBA" id="ARBA00004571"/>
    </source>
</evidence>
<dbReference type="GO" id="GO:0009279">
    <property type="term" value="C:cell outer membrane"/>
    <property type="evidence" value="ECO:0007669"/>
    <property type="project" value="UniProtKB-SubCell"/>
</dbReference>
<comment type="caution">
    <text evidence="16">The sequence shown here is derived from an EMBL/GenBank/DDBJ whole genome shotgun (WGS) entry which is preliminary data.</text>
</comment>
<keyword evidence="7" id="KW-0406">Ion transport</keyword>
<evidence type="ECO:0000259" key="15">
    <source>
        <dbReference type="Pfam" id="PF07715"/>
    </source>
</evidence>
<comment type="similarity">
    <text evidence="11 12">Belongs to the TonB-dependent receptor family.</text>
</comment>
<feature type="signal peptide" evidence="13">
    <location>
        <begin position="1"/>
        <end position="23"/>
    </location>
</feature>
<dbReference type="InterPro" id="IPR039426">
    <property type="entry name" value="TonB-dep_rcpt-like"/>
</dbReference>
<evidence type="ECO:0000256" key="3">
    <source>
        <dbReference type="ARBA" id="ARBA00022452"/>
    </source>
</evidence>
<keyword evidence="5 11" id="KW-0812">Transmembrane</keyword>
<keyword evidence="9 11" id="KW-0472">Membrane</keyword>
<evidence type="ECO:0000256" key="5">
    <source>
        <dbReference type="ARBA" id="ARBA00022692"/>
    </source>
</evidence>
<evidence type="ECO:0000313" key="17">
    <source>
        <dbReference type="Proteomes" id="UP000265366"/>
    </source>
</evidence>
<keyword evidence="10 11" id="KW-0998">Cell outer membrane</keyword>
<keyword evidence="8 12" id="KW-0798">TonB box</keyword>
<evidence type="ECO:0000256" key="12">
    <source>
        <dbReference type="RuleBase" id="RU003357"/>
    </source>
</evidence>